<evidence type="ECO:0008006" key="3">
    <source>
        <dbReference type="Google" id="ProtNLM"/>
    </source>
</evidence>
<reference evidence="1" key="1">
    <citation type="submission" date="2020-06" db="EMBL/GenBank/DDBJ databases">
        <authorList>
            <consortium name="Plant Systems Biology data submission"/>
        </authorList>
    </citation>
    <scope>NUCLEOTIDE SEQUENCE</scope>
    <source>
        <strain evidence="1">D6</strain>
    </source>
</reference>
<dbReference type="AlphaFoldDB" id="A0A9N8DX10"/>
<organism evidence="1 2">
    <name type="scientific">Seminavis robusta</name>
    <dbReference type="NCBI Taxonomy" id="568900"/>
    <lineage>
        <taxon>Eukaryota</taxon>
        <taxon>Sar</taxon>
        <taxon>Stramenopiles</taxon>
        <taxon>Ochrophyta</taxon>
        <taxon>Bacillariophyta</taxon>
        <taxon>Bacillariophyceae</taxon>
        <taxon>Bacillariophycidae</taxon>
        <taxon>Naviculales</taxon>
        <taxon>Naviculaceae</taxon>
        <taxon>Seminavis</taxon>
    </lineage>
</organism>
<evidence type="ECO:0000313" key="1">
    <source>
        <dbReference type="EMBL" id="CAB9510039.1"/>
    </source>
</evidence>
<name>A0A9N8DX10_9STRA</name>
<dbReference type="SUPFAM" id="SSF56112">
    <property type="entry name" value="Protein kinase-like (PK-like)"/>
    <property type="match status" value="1"/>
</dbReference>
<comment type="caution">
    <text evidence="1">The sequence shown here is derived from an EMBL/GenBank/DDBJ whole genome shotgun (WGS) entry which is preliminary data.</text>
</comment>
<protein>
    <recommendedName>
        <fullName evidence="3">Protein kinase domain-containing protein</fullName>
    </recommendedName>
</protein>
<sequence length="117" mass="12944">MRRGITTAQKCFKTEEALPAKVCSDLVNSLELAHSAGILQCDLRRSNFVQFTGSWQLIDYSLSAEVDSEADYELEPGSQADCAGNHIKTLHALELPIQWTKVDDYQMLIANICPAPS</sequence>
<keyword evidence="2" id="KW-1185">Reference proteome</keyword>
<dbReference type="InterPro" id="IPR011009">
    <property type="entry name" value="Kinase-like_dom_sf"/>
</dbReference>
<gene>
    <name evidence="1" type="ORF">SEMRO_417_G138680.1</name>
</gene>
<dbReference type="EMBL" id="CAICTM010000416">
    <property type="protein sequence ID" value="CAB9510039.1"/>
    <property type="molecule type" value="Genomic_DNA"/>
</dbReference>
<proteinExistence type="predicted"/>
<accession>A0A9N8DX10</accession>
<evidence type="ECO:0000313" key="2">
    <source>
        <dbReference type="Proteomes" id="UP001153069"/>
    </source>
</evidence>
<dbReference type="Proteomes" id="UP001153069">
    <property type="component" value="Unassembled WGS sequence"/>
</dbReference>